<gene>
    <name evidence="7" type="ORF">EI77_02577</name>
</gene>
<feature type="transmembrane region" description="Helical" evidence="6">
    <location>
        <begin position="222"/>
        <end position="242"/>
    </location>
</feature>
<reference evidence="7 8" key="1">
    <citation type="submission" date="2019-03" db="EMBL/GenBank/DDBJ databases">
        <title>Genomic Encyclopedia of Archaeal and Bacterial Type Strains, Phase II (KMG-II): from individual species to whole genera.</title>
        <authorList>
            <person name="Goeker M."/>
        </authorList>
    </citation>
    <scope>NUCLEOTIDE SEQUENCE [LARGE SCALE GENOMIC DNA]</scope>
    <source>
        <strain evidence="7 8">ATCC 25309</strain>
    </source>
</reference>
<name>A0A4R7RZY7_9BACT</name>
<dbReference type="Proteomes" id="UP000295662">
    <property type="component" value="Unassembled WGS sequence"/>
</dbReference>
<organism evidence="7 8">
    <name type="scientific">Prosthecobacter fusiformis</name>
    <dbReference type="NCBI Taxonomy" id="48464"/>
    <lineage>
        <taxon>Bacteria</taxon>
        <taxon>Pseudomonadati</taxon>
        <taxon>Verrucomicrobiota</taxon>
        <taxon>Verrucomicrobiia</taxon>
        <taxon>Verrucomicrobiales</taxon>
        <taxon>Verrucomicrobiaceae</taxon>
        <taxon>Prosthecobacter</taxon>
    </lineage>
</organism>
<comment type="caution">
    <text evidence="7">The sequence shown here is derived from an EMBL/GenBank/DDBJ whole genome shotgun (WGS) entry which is preliminary data.</text>
</comment>
<feature type="transmembrane region" description="Helical" evidence="6">
    <location>
        <begin position="38"/>
        <end position="61"/>
    </location>
</feature>
<evidence type="ECO:0000313" key="8">
    <source>
        <dbReference type="Proteomes" id="UP000295662"/>
    </source>
</evidence>
<accession>A0A4R7RZY7</accession>
<keyword evidence="2" id="KW-1003">Cell membrane</keyword>
<feature type="transmembrane region" description="Helical" evidence="6">
    <location>
        <begin position="189"/>
        <end position="210"/>
    </location>
</feature>
<feature type="transmembrane region" description="Helical" evidence="6">
    <location>
        <begin position="254"/>
        <end position="275"/>
    </location>
</feature>
<keyword evidence="4 6" id="KW-1133">Transmembrane helix</keyword>
<dbReference type="NCBIfam" id="TIGR00765">
    <property type="entry name" value="yihY_not_rbn"/>
    <property type="match status" value="1"/>
</dbReference>
<keyword evidence="8" id="KW-1185">Reference proteome</keyword>
<comment type="subcellular location">
    <subcellularLocation>
        <location evidence="1">Cell membrane</location>
        <topology evidence="1">Multi-pass membrane protein</topology>
    </subcellularLocation>
</comment>
<dbReference type="InterPro" id="IPR017039">
    <property type="entry name" value="Virul_fac_BrkB"/>
</dbReference>
<evidence type="ECO:0000256" key="2">
    <source>
        <dbReference type="ARBA" id="ARBA00022475"/>
    </source>
</evidence>
<dbReference type="OrthoDB" id="9797028at2"/>
<evidence type="ECO:0000313" key="7">
    <source>
        <dbReference type="EMBL" id="TDU71451.1"/>
    </source>
</evidence>
<feature type="transmembrane region" description="Helical" evidence="6">
    <location>
        <begin position="146"/>
        <end position="177"/>
    </location>
</feature>
<feature type="transmembrane region" description="Helical" evidence="6">
    <location>
        <begin position="100"/>
        <end position="125"/>
    </location>
</feature>
<dbReference type="PANTHER" id="PTHR30213">
    <property type="entry name" value="INNER MEMBRANE PROTEIN YHJD"/>
    <property type="match status" value="1"/>
</dbReference>
<evidence type="ECO:0000256" key="3">
    <source>
        <dbReference type="ARBA" id="ARBA00022692"/>
    </source>
</evidence>
<sequence length="292" mass="32320">MIHIPSMLRRRFKGFLSLFAETYRQWDAHRGPKMGAALSFYTVFSLAPLAILVLTLVSTVVERNAAKEEIVDQFQSFVGRQGAEMMEMILTSSAPHNTSFFSTLLGFAVLLVGASGVFGELQSSLNQIWGVSSERHPVFLLVKERVFSFVMVFALGFLTLISFLFSAFISAAGAVLLARFPELDAPWELGNSAVSLVVVTLLFALIFRMVPDTRITWKDVGPGSILTALLFVLGKFVLGFYFGRSAFASSYGAAGSLIIILVWVFYSAQILFFGAEFTRLYTVRFGSRRPPK</sequence>
<dbReference type="GO" id="GO:0005886">
    <property type="term" value="C:plasma membrane"/>
    <property type="evidence" value="ECO:0007669"/>
    <property type="project" value="UniProtKB-SubCell"/>
</dbReference>
<dbReference type="AlphaFoldDB" id="A0A4R7RZY7"/>
<keyword evidence="5 6" id="KW-0472">Membrane</keyword>
<dbReference type="EMBL" id="SOCA01000003">
    <property type="protein sequence ID" value="TDU71451.1"/>
    <property type="molecule type" value="Genomic_DNA"/>
</dbReference>
<protein>
    <submittedName>
        <fullName evidence="7">Membrane protein</fullName>
    </submittedName>
</protein>
<dbReference type="PIRSF" id="PIRSF035875">
    <property type="entry name" value="RNase_BN"/>
    <property type="match status" value="1"/>
</dbReference>
<evidence type="ECO:0000256" key="1">
    <source>
        <dbReference type="ARBA" id="ARBA00004651"/>
    </source>
</evidence>
<dbReference type="Pfam" id="PF03631">
    <property type="entry name" value="Virul_fac_BrkB"/>
    <property type="match status" value="1"/>
</dbReference>
<dbReference type="PANTHER" id="PTHR30213:SF1">
    <property type="entry name" value="INNER MEMBRANE PROTEIN YHJD"/>
    <property type="match status" value="1"/>
</dbReference>
<dbReference type="RefSeq" id="WP_133795603.1">
    <property type="nucleotide sequence ID" value="NZ_SOCA01000003.1"/>
</dbReference>
<evidence type="ECO:0000256" key="5">
    <source>
        <dbReference type="ARBA" id="ARBA00023136"/>
    </source>
</evidence>
<keyword evidence="3 6" id="KW-0812">Transmembrane</keyword>
<evidence type="ECO:0000256" key="6">
    <source>
        <dbReference type="SAM" id="Phobius"/>
    </source>
</evidence>
<proteinExistence type="predicted"/>
<evidence type="ECO:0000256" key="4">
    <source>
        <dbReference type="ARBA" id="ARBA00022989"/>
    </source>
</evidence>